<dbReference type="Gene3D" id="3.40.140.120">
    <property type="match status" value="1"/>
</dbReference>
<dbReference type="RefSeq" id="WP_264815608.1">
    <property type="nucleotide sequence ID" value="NZ_BAPV01000013.1"/>
</dbReference>
<dbReference type="Proteomes" id="UP001062776">
    <property type="component" value="Unassembled WGS sequence"/>
</dbReference>
<evidence type="ECO:0000313" key="2">
    <source>
        <dbReference type="EMBL" id="GBQ89233.1"/>
    </source>
</evidence>
<accession>A0ABQ0Q384</accession>
<dbReference type="Gene3D" id="3.30.1120.70">
    <property type="match status" value="1"/>
</dbReference>
<proteinExistence type="predicted"/>
<comment type="caution">
    <text evidence="2">The sequence shown here is derived from an EMBL/GenBank/DDBJ whole genome shotgun (WGS) entry which is preliminary data.</text>
</comment>
<evidence type="ECO:0000313" key="3">
    <source>
        <dbReference type="Proteomes" id="UP001062776"/>
    </source>
</evidence>
<dbReference type="InterPro" id="IPR006944">
    <property type="entry name" value="Phage/GTA_portal"/>
</dbReference>
<dbReference type="InterPro" id="IPR006427">
    <property type="entry name" value="Portal_HK97"/>
</dbReference>
<gene>
    <name evidence="2" type="ORF">AA0535_1742</name>
</gene>
<dbReference type="NCBIfam" id="TIGR01537">
    <property type="entry name" value="portal_HK97"/>
    <property type="match status" value="1"/>
</dbReference>
<keyword evidence="3" id="KW-1185">Reference proteome</keyword>
<evidence type="ECO:0000256" key="1">
    <source>
        <dbReference type="SAM" id="MobiDB-lite"/>
    </source>
</evidence>
<protein>
    <submittedName>
        <fullName evidence="2">Phage major capsid protein HK97</fullName>
    </submittedName>
</protein>
<reference evidence="2" key="1">
    <citation type="submission" date="2013-04" db="EMBL/GenBank/DDBJ databases">
        <title>The genome sequencing project of 58 acetic acid bacteria.</title>
        <authorList>
            <person name="Okamoto-Kainuma A."/>
            <person name="Ishikawa M."/>
            <person name="Umino S."/>
            <person name="Koizumi Y."/>
            <person name="Shiwa Y."/>
            <person name="Yoshikawa H."/>
            <person name="Matsutani M."/>
            <person name="Matsushita K."/>
        </authorList>
    </citation>
    <scope>NUCLEOTIDE SEQUENCE</scope>
    <source>
        <strain evidence="2">NRIC 0535</strain>
    </source>
</reference>
<dbReference type="EMBL" id="BAPV01000013">
    <property type="protein sequence ID" value="GBQ89233.1"/>
    <property type="molecule type" value="Genomic_DNA"/>
</dbReference>
<feature type="compositionally biased region" description="Basic and acidic residues" evidence="1">
    <location>
        <begin position="433"/>
        <end position="443"/>
    </location>
</feature>
<feature type="region of interest" description="Disordered" evidence="1">
    <location>
        <begin position="409"/>
        <end position="443"/>
    </location>
</feature>
<organism evidence="2 3">
    <name type="scientific">Asaia krungthepensis NRIC 0535</name>
    <dbReference type="NCBI Taxonomy" id="1307925"/>
    <lineage>
        <taxon>Bacteria</taxon>
        <taxon>Pseudomonadati</taxon>
        <taxon>Pseudomonadota</taxon>
        <taxon>Alphaproteobacteria</taxon>
        <taxon>Acetobacterales</taxon>
        <taxon>Acetobacteraceae</taxon>
        <taxon>Asaia</taxon>
    </lineage>
</organism>
<dbReference type="Gene3D" id="1.20.1270.210">
    <property type="match status" value="1"/>
</dbReference>
<name>A0ABQ0Q384_9PROT</name>
<dbReference type="Pfam" id="PF04860">
    <property type="entry name" value="Phage_portal"/>
    <property type="match status" value="1"/>
</dbReference>
<sequence length="443" mass="47894">MSIATRLRGMAWKAASAVFQSVTGVSLTDLRLGAFMAGGPSIAGQSVSVDTALQLDTVWACIRLLSETIGSMPLKLHERQGDGQSSLARDHPLYRVLARAPNADMTPIEFWSCMAACCLAWGNGFAQIMRRGDGQILALNPLRPDRMTVQRDPNSGALVYRYSYQGKTLALDEGDIFHIKGFCFDGLMGISPITAGRQSIGAALAAEETAGRMFRNGLLSQTYISAPTYLSAPQKEQAKAILGEYSGAINAGKTPLLEGGWKVESIGLRAEDLQLLQTRQLGVATLCRWFGVQPVMIGAMEKSTAWGTGLEQMNLWFLQYGLMPWLQRIEQAVARCLLSPVERDRYFARFNVDALLRGDSTARAGYMQTALRSGWMTVNEARANDNLAPMPGGDVLMVQAQMIPLTDIGKPRTLTGLGSGGQGPPGNDPAPGTRKDLTGDDNE</sequence>